<reference evidence="1" key="1">
    <citation type="submission" date="2018-11" db="EMBL/GenBank/DDBJ databases">
        <authorList>
            <consortium name="Pathogen Informatics"/>
        </authorList>
    </citation>
    <scope>NUCLEOTIDE SEQUENCE</scope>
</reference>
<evidence type="ECO:0000313" key="2">
    <source>
        <dbReference type="Proteomes" id="UP000784294"/>
    </source>
</evidence>
<comment type="caution">
    <text evidence="1">The sequence shown here is derived from an EMBL/GenBank/DDBJ whole genome shotgun (WGS) entry which is preliminary data.</text>
</comment>
<accession>A0A448WXA8</accession>
<keyword evidence="2" id="KW-1185">Reference proteome</keyword>
<evidence type="ECO:0000313" key="1">
    <source>
        <dbReference type="EMBL" id="VEL22532.1"/>
    </source>
</evidence>
<dbReference type="Proteomes" id="UP000784294">
    <property type="component" value="Unassembled WGS sequence"/>
</dbReference>
<dbReference type="EMBL" id="CAAALY010056908">
    <property type="protein sequence ID" value="VEL22532.1"/>
    <property type="molecule type" value="Genomic_DNA"/>
</dbReference>
<protein>
    <submittedName>
        <fullName evidence="1">Uncharacterized protein</fullName>
    </submittedName>
</protein>
<name>A0A448WXA8_9PLAT</name>
<gene>
    <name evidence="1" type="ORF">PXEA_LOCUS15972</name>
</gene>
<dbReference type="AlphaFoldDB" id="A0A448WXA8"/>
<organism evidence="1 2">
    <name type="scientific">Protopolystoma xenopodis</name>
    <dbReference type="NCBI Taxonomy" id="117903"/>
    <lineage>
        <taxon>Eukaryota</taxon>
        <taxon>Metazoa</taxon>
        <taxon>Spiralia</taxon>
        <taxon>Lophotrochozoa</taxon>
        <taxon>Platyhelminthes</taxon>
        <taxon>Monogenea</taxon>
        <taxon>Polyopisthocotylea</taxon>
        <taxon>Polystomatidea</taxon>
        <taxon>Polystomatidae</taxon>
        <taxon>Protopolystoma</taxon>
    </lineage>
</organism>
<sequence>MSPISPRLESLLSLAGHLALKLPPEAVSELTPEPMPMLCVKRRAELVQQHVTNLHNRLLDSEAKLRHLFCLNNLINTDQASHVTQAM</sequence>
<proteinExistence type="predicted"/>